<gene>
    <name evidence="2" type="ORF">CJP73_03110</name>
</gene>
<dbReference type="InterPro" id="IPR016980">
    <property type="entry name" value="S-AdoMet-dep_MeTrfase_Alr7345"/>
</dbReference>
<dbReference type="GO" id="GO:0008168">
    <property type="term" value="F:methyltransferase activity"/>
    <property type="evidence" value="ECO:0007669"/>
    <property type="project" value="UniProtKB-KW"/>
</dbReference>
<keyword evidence="1" id="KW-0732">Signal</keyword>
<organism evidence="2 3">
    <name type="scientific">Neopusillimonas maritima</name>
    <dbReference type="NCBI Taxonomy" id="2026239"/>
    <lineage>
        <taxon>Bacteria</taxon>
        <taxon>Pseudomonadati</taxon>
        <taxon>Pseudomonadota</taxon>
        <taxon>Betaproteobacteria</taxon>
        <taxon>Burkholderiales</taxon>
        <taxon>Alcaligenaceae</taxon>
        <taxon>Neopusillimonas</taxon>
    </lineage>
</organism>
<accession>A0A3A1YY17</accession>
<dbReference type="Gene3D" id="3.40.50.150">
    <property type="entry name" value="Vaccinia Virus protein VP39"/>
    <property type="match status" value="1"/>
</dbReference>
<name>A0A3A1YY17_9BURK</name>
<proteinExistence type="predicted"/>
<comment type="caution">
    <text evidence="2">The sequence shown here is derived from an EMBL/GenBank/DDBJ whole genome shotgun (WGS) entry which is preliminary data.</text>
</comment>
<keyword evidence="2" id="KW-0808">Transferase</keyword>
<protein>
    <submittedName>
        <fullName evidence="2">Methyltransferase</fullName>
    </submittedName>
</protein>
<dbReference type="InterPro" id="IPR029063">
    <property type="entry name" value="SAM-dependent_MTases_sf"/>
</dbReference>
<dbReference type="AlphaFoldDB" id="A0A3A1YY17"/>
<sequence>MRKWLLAVLPFVAGLVLSAPAYADTALKAAVNSDQRLEKNTARDAWRNPYETLTFFGIQPNMTVVELTPGGGWYTEILAPYLRDNGQYIAGVYNPESSRANYRRYAAVFQEKLASKPALFDRAKVTVFEPPEQLQYAKPGSADMVLTFRNLHNWMSYGEPVMRDIFRSAYTALKPGGVFGVVEHRLPEDREQDATASSGYMHESYVIKMAESVGFRLAEKSEVNANPQDTADHPGGVWALPPSLRNKEANRDKYLAIGESDRMTLKFVKP</sequence>
<dbReference type="OrthoDB" id="9342567at2"/>
<evidence type="ECO:0000313" key="2">
    <source>
        <dbReference type="EMBL" id="RIY42436.1"/>
    </source>
</evidence>
<dbReference type="PIRSF" id="PIRSF031679">
    <property type="entry name" value="Mtase_Alr7345_prd"/>
    <property type="match status" value="1"/>
</dbReference>
<reference evidence="2 3" key="1">
    <citation type="submission" date="2017-08" db="EMBL/GenBank/DDBJ databases">
        <title>Pusillimonas indicus sp. nov., a member of the family Alcaligenaceae isolated from surface seawater.</title>
        <authorList>
            <person name="Li J."/>
        </authorList>
    </citation>
    <scope>NUCLEOTIDE SEQUENCE [LARGE SCALE GENOMIC DNA]</scope>
    <source>
        <strain evidence="2 3">L52-1-41</strain>
    </source>
</reference>
<keyword evidence="2" id="KW-0489">Methyltransferase</keyword>
<dbReference type="SUPFAM" id="SSF53335">
    <property type="entry name" value="S-adenosyl-L-methionine-dependent methyltransferases"/>
    <property type="match status" value="1"/>
</dbReference>
<dbReference type="GO" id="GO:0032259">
    <property type="term" value="P:methylation"/>
    <property type="evidence" value="ECO:0007669"/>
    <property type="project" value="UniProtKB-KW"/>
</dbReference>
<evidence type="ECO:0000313" key="3">
    <source>
        <dbReference type="Proteomes" id="UP000266206"/>
    </source>
</evidence>
<feature type="chain" id="PRO_5017410767" evidence="1">
    <location>
        <begin position="24"/>
        <end position="270"/>
    </location>
</feature>
<dbReference type="CDD" id="cd02440">
    <property type="entry name" value="AdoMet_MTases"/>
    <property type="match status" value="1"/>
</dbReference>
<dbReference type="Proteomes" id="UP000266206">
    <property type="component" value="Unassembled WGS sequence"/>
</dbReference>
<evidence type="ECO:0000256" key="1">
    <source>
        <dbReference type="SAM" id="SignalP"/>
    </source>
</evidence>
<dbReference type="EMBL" id="NQYH01000001">
    <property type="protein sequence ID" value="RIY42436.1"/>
    <property type="molecule type" value="Genomic_DNA"/>
</dbReference>
<dbReference type="RefSeq" id="WP_114420340.1">
    <property type="nucleotide sequence ID" value="NZ_NQYH01000001.1"/>
</dbReference>
<feature type="signal peptide" evidence="1">
    <location>
        <begin position="1"/>
        <end position="23"/>
    </location>
</feature>